<dbReference type="PANTHER" id="PTHR42791:SF1">
    <property type="entry name" value="N-ACETYLTRANSFERASE DOMAIN-CONTAINING PROTEIN"/>
    <property type="match status" value="1"/>
</dbReference>
<dbReference type="SUPFAM" id="SSF55729">
    <property type="entry name" value="Acyl-CoA N-acyltransferases (Nat)"/>
    <property type="match status" value="1"/>
</dbReference>
<dbReference type="Proteomes" id="UP001338125">
    <property type="component" value="Unassembled WGS sequence"/>
</dbReference>
<dbReference type="EMBL" id="JAVFKD010000001">
    <property type="protein sequence ID" value="KAK5998567.1"/>
    <property type="molecule type" value="Genomic_DNA"/>
</dbReference>
<reference evidence="2 3" key="1">
    <citation type="submission" date="2024-01" db="EMBL/GenBank/DDBJ databases">
        <title>Complete genome of Cladobotryum mycophilum ATHUM6906.</title>
        <authorList>
            <person name="Christinaki A.C."/>
            <person name="Myridakis A.I."/>
            <person name="Kouvelis V.N."/>
        </authorList>
    </citation>
    <scope>NUCLEOTIDE SEQUENCE [LARGE SCALE GENOMIC DNA]</scope>
    <source>
        <strain evidence="2 3">ATHUM6906</strain>
    </source>
</reference>
<protein>
    <submittedName>
        <fullName evidence="2">N-acetyltransferase</fullName>
    </submittedName>
</protein>
<feature type="domain" description="N-acetyltransferase" evidence="1">
    <location>
        <begin position="158"/>
        <end position="213"/>
    </location>
</feature>
<evidence type="ECO:0000313" key="2">
    <source>
        <dbReference type="EMBL" id="KAK5998567.1"/>
    </source>
</evidence>
<dbReference type="Pfam" id="PF13508">
    <property type="entry name" value="Acetyltransf_7"/>
    <property type="match status" value="1"/>
</dbReference>
<dbReference type="PANTHER" id="PTHR42791">
    <property type="entry name" value="GNAT FAMILY ACETYLTRANSFERASE"/>
    <property type="match status" value="1"/>
</dbReference>
<organism evidence="2 3">
    <name type="scientific">Cladobotryum mycophilum</name>
    <dbReference type="NCBI Taxonomy" id="491253"/>
    <lineage>
        <taxon>Eukaryota</taxon>
        <taxon>Fungi</taxon>
        <taxon>Dikarya</taxon>
        <taxon>Ascomycota</taxon>
        <taxon>Pezizomycotina</taxon>
        <taxon>Sordariomycetes</taxon>
        <taxon>Hypocreomycetidae</taxon>
        <taxon>Hypocreales</taxon>
        <taxon>Hypocreaceae</taxon>
        <taxon>Cladobotryum</taxon>
    </lineage>
</organism>
<evidence type="ECO:0000259" key="1">
    <source>
        <dbReference type="Pfam" id="PF13508"/>
    </source>
</evidence>
<dbReference type="InterPro" id="IPR016181">
    <property type="entry name" value="Acyl_CoA_acyltransferase"/>
</dbReference>
<dbReference type="CDD" id="cd04301">
    <property type="entry name" value="NAT_SF"/>
    <property type="match status" value="1"/>
</dbReference>
<sequence>MAHVVSNIVNVVDVEKRSLVPSRWENSVRRIGMAESSQVGLSLAHAFAADALSLYLLGDDDPNKYSDESRWKLHVRLMTYLAASHCYSGAVTTIGPDYDAVALWCLPGQHLDGWWTLFRSGMWRLYYQLSPEGRRRVFDDVFPLLHDTMEEVMDDREFYYLAYIGTKPNARGKGYAKKLIEDMNEKADASNHPIYLEATTPGNVKYYERFGFVFKREINLKRGPIPIPLYVMVREPQSDNATVSSVSLDEVETAKV</sequence>
<accession>A0ABR0T361</accession>
<dbReference type="InterPro" id="IPR000182">
    <property type="entry name" value="GNAT_dom"/>
</dbReference>
<dbReference type="Gene3D" id="3.40.630.30">
    <property type="match status" value="1"/>
</dbReference>
<dbReference type="InterPro" id="IPR052523">
    <property type="entry name" value="Trichothecene_AcTrans"/>
</dbReference>
<keyword evidence="3" id="KW-1185">Reference proteome</keyword>
<comment type="caution">
    <text evidence="2">The sequence shown here is derived from an EMBL/GenBank/DDBJ whole genome shotgun (WGS) entry which is preliminary data.</text>
</comment>
<proteinExistence type="predicted"/>
<name>A0ABR0T361_9HYPO</name>
<evidence type="ECO:0000313" key="3">
    <source>
        <dbReference type="Proteomes" id="UP001338125"/>
    </source>
</evidence>
<gene>
    <name evidence="2" type="ORF">PT974_00948</name>
</gene>